<evidence type="ECO:0000256" key="4">
    <source>
        <dbReference type="ARBA" id="ARBA00023163"/>
    </source>
</evidence>
<dbReference type="GO" id="GO:0046983">
    <property type="term" value="F:protein dimerization activity"/>
    <property type="evidence" value="ECO:0007669"/>
    <property type="project" value="InterPro"/>
</dbReference>
<dbReference type="PANTHER" id="PTHR33238:SF7">
    <property type="entry name" value="IRON-DEPENDENT TRANSCRIPTIONAL REGULATOR"/>
    <property type="match status" value="1"/>
</dbReference>
<dbReference type="GO" id="GO:0046914">
    <property type="term" value="F:transition metal ion binding"/>
    <property type="evidence" value="ECO:0007669"/>
    <property type="project" value="InterPro"/>
</dbReference>
<keyword evidence="7" id="KW-1185">Reference proteome</keyword>
<evidence type="ECO:0000256" key="2">
    <source>
        <dbReference type="ARBA" id="ARBA00023015"/>
    </source>
</evidence>
<dbReference type="InterPro" id="IPR036388">
    <property type="entry name" value="WH-like_DNA-bd_sf"/>
</dbReference>
<dbReference type="Gene3D" id="1.10.60.10">
    <property type="entry name" value="Iron dependent repressor, metal binding and dimerisation domain"/>
    <property type="match status" value="1"/>
</dbReference>
<evidence type="ECO:0000313" key="7">
    <source>
        <dbReference type="Proteomes" id="UP000230607"/>
    </source>
</evidence>
<evidence type="ECO:0000256" key="1">
    <source>
        <dbReference type="ARBA" id="ARBA00007871"/>
    </source>
</evidence>
<feature type="domain" description="HTH dtxR-type" evidence="5">
    <location>
        <begin position="40"/>
        <end position="99"/>
    </location>
</feature>
<dbReference type="FunFam" id="1.10.10.10:FF:000189">
    <property type="entry name" value="HTH-type transcriptional regulator MntR"/>
    <property type="match status" value="1"/>
</dbReference>
<dbReference type="SMART" id="SM00529">
    <property type="entry name" value="HTH_DTXR"/>
    <property type="match status" value="1"/>
</dbReference>
<dbReference type="AlphaFoldDB" id="A0A2H1FEA7"/>
<dbReference type="SUPFAM" id="SSF46785">
    <property type="entry name" value="Winged helix' DNA-binding domain"/>
    <property type="match status" value="1"/>
</dbReference>
<dbReference type="EMBL" id="LT841358">
    <property type="protein sequence ID" value="SMH71094.1"/>
    <property type="molecule type" value="Genomic_DNA"/>
</dbReference>
<dbReference type="InterPro" id="IPR036421">
    <property type="entry name" value="Fe_dep_repressor_sf"/>
</dbReference>
<keyword evidence="4" id="KW-0804">Transcription</keyword>
<dbReference type="InterPro" id="IPR022689">
    <property type="entry name" value="Iron_dep_repressor"/>
</dbReference>
<dbReference type="Proteomes" id="UP000230607">
    <property type="component" value="Chromosome 1"/>
</dbReference>
<dbReference type="GO" id="GO:0003677">
    <property type="term" value="F:DNA binding"/>
    <property type="evidence" value="ECO:0007669"/>
    <property type="project" value="UniProtKB-KW"/>
</dbReference>
<dbReference type="Gene3D" id="1.10.10.10">
    <property type="entry name" value="Winged helix-like DNA-binding domain superfamily/Winged helix DNA-binding domain"/>
    <property type="match status" value="1"/>
</dbReference>
<name>A0A2H1FEA7_9ARCH</name>
<dbReference type="Pfam" id="PF01325">
    <property type="entry name" value="Fe_dep_repress"/>
    <property type="match status" value="1"/>
</dbReference>
<dbReference type="PANTHER" id="PTHR33238">
    <property type="entry name" value="IRON (METAL) DEPENDENT REPRESSOR, DTXR FAMILY"/>
    <property type="match status" value="1"/>
</dbReference>
<accession>A0A2H1FEA7</accession>
<reference evidence="7" key="1">
    <citation type="submission" date="2017-03" db="EMBL/GenBank/DDBJ databases">
        <authorList>
            <person name="Herbold C."/>
        </authorList>
    </citation>
    <scope>NUCLEOTIDE SEQUENCE [LARGE SCALE GENOMIC DNA]</scope>
</reference>
<keyword evidence="3" id="KW-0238">DNA-binding</keyword>
<protein>
    <submittedName>
        <fullName evidence="6">DtxR family iron dependent repressor</fullName>
    </submittedName>
</protein>
<dbReference type="SUPFAM" id="SSF47979">
    <property type="entry name" value="Iron-dependent repressor protein, dimerization domain"/>
    <property type="match status" value="1"/>
</dbReference>
<dbReference type="Pfam" id="PF02742">
    <property type="entry name" value="Fe_dep_repr_C"/>
    <property type="match status" value="1"/>
</dbReference>
<keyword evidence="2" id="KW-0805">Transcription regulation</keyword>
<dbReference type="InterPro" id="IPR022687">
    <property type="entry name" value="HTH_DTXR"/>
</dbReference>
<comment type="similarity">
    <text evidence="1">Belongs to the DtxR/MntR family.</text>
</comment>
<dbReference type="InterPro" id="IPR001367">
    <property type="entry name" value="Fe_dep_repressor"/>
</dbReference>
<dbReference type="InterPro" id="IPR050536">
    <property type="entry name" value="DtxR_MntR_Metal-Reg"/>
</dbReference>
<evidence type="ECO:0000313" key="6">
    <source>
        <dbReference type="EMBL" id="SMH71094.1"/>
    </source>
</evidence>
<dbReference type="FunFam" id="1.10.60.10:FF:000005">
    <property type="entry name" value="Transcriptional regulator MntR protein"/>
    <property type="match status" value="1"/>
</dbReference>
<proteinExistence type="inferred from homology"/>
<dbReference type="GO" id="GO:0003700">
    <property type="term" value="F:DNA-binding transcription factor activity"/>
    <property type="evidence" value="ECO:0007669"/>
    <property type="project" value="InterPro"/>
</dbReference>
<gene>
    <name evidence="6" type="ORF">NCS_10901</name>
</gene>
<organism evidence="6 7">
    <name type="scientific">Candidatus Nitrosotalea okcheonensis</name>
    <dbReference type="NCBI Taxonomy" id="1903276"/>
    <lineage>
        <taxon>Archaea</taxon>
        <taxon>Nitrososphaerota</taxon>
        <taxon>Nitrososphaeria</taxon>
        <taxon>Nitrosotaleales</taxon>
        <taxon>Nitrosotaleaceae</taxon>
        <taxon>Nitrosotalea</taxon>
    </lineage>
</organism>
<sequence>MIKRLGYMISCITNKNMKEKRAERLESIKEAHKSTKTDYSRMEDYLEVISELVELKGYANTLDISRYLTVSAPSVTKMLQKLAEGGYLEYEKYRGINLTQKGSALADAVRQKHGTLLEFFRMLGISHDVANQDVEGIEHHLNPQTIKQLRKFVTFLKSNPKILENFQ</sequence>
<dbReference type="InterPro" id="IPR036390">
    <property type="entry name" value="WH_DNA-bd_sf"/>
</dbReference>
<dbReference type="PROSITE" id="PS50944">
    <property type="entry name" value="HTH_DTXR"/>
    <property type="match status" value="1"/>
</dbReference>
<evidence type="ECO:0000256" key="3">
    <source>
        <dbReference type="ARBA" id="ARBA00023125"/>
    </source>
</evidence>
<evidence type="ECO:0000259" key="5">
    <source>
        <dbReference type="PROSITE" id="PS50944"/>
    </source>
</evidence>